<feature type="transmembrane region" description="Helical" evidence="5">
    <location>
        <begin position="179"/>
        <end position="200"/>
    </location>
</feature>
<comment type="caution">
    <text evidence="6">The sequence shown here is derived from an EMBL/GenBank/DDBJ whole genome shotgun (WGS) entry which is preliminary data.</text>
</comment>
<reference evidence="7" key="1">
    <citation type="journal article" date="2019" name="Int. J. Syst. Evol. Microbiol.">
        <title>The Global Catalogue of Microorganisms (GCM) 10K type strain sequencing project: providing services to taxonomists for standard genome sequencing and annotation.</title>
        <authorList>
            <consortium name="The Broad Institute Genomics Platform"/>
            <consortium name="The Broad Institute Genome Sequencing Center for Infectious Disease"/>
            <person name="Wu L."/>
            <person name="Ma J."/>
        </authorList>
    </citation>
    <scope>NUCLEOTIDE SEQUENCE [LARGE SCALE GENOMIC DNA]</scope>
    <source>
        <strain evidence="7">JCM 14902</strain>
    </source>
</reference>
<accession>A0ABP5DBL4</accession>
<evidence type="ECO:0000313" key="6">
    <source>
        <dbReference type="EMBL" id="GAA1975933.1"/>
    </source>
</evidence>
<dbReference type="EMBL" id="BAAAOH010000001">
    <property type="protein sequence ID" value="GAA1975933.1"/>
    <property type="molecule type" value="Genomic_DNA"/>
</dbReference>
<protein>
    <submittedName>
        <fullName evidence="6">VIT family protein</fullName>
    </submittedName>
</protein>
<evidence type="ECO:0000256" key="4">
    <source>
        <dbReference type="ARBA" id="ARBA00023136"/>
    </source>
</evidence>
<keyword evidence="2 5" id="KW-0812">Transmembrane</keyword>
<evidence type="ECO:0000256" key="3">
    <source>
        <dbReference type="ARBA" id="ARBA00022989"/>
    </source>
</evidence>
<dbReference type="Proteomes" id="UP001500326">
    <property type="component" value="Unassembled WGS sequence"/>
</dbReference>
<organism evidence="6 7">
    <name type="scientific">Microbacterium pumilum</name>
    <dbReference type="NCBI Taxonomy" id="344165"/>
    <lineage>
        <taxon>Bacteria</taxon>
        <taxon>Bacillati</taxon>
        <taxon>Actinomycetota</taxon>
        <taxon>Actinomycetes</taxon>
        <taxon>Micrococcales</taxon>
        <taxon>Microbacteriaceae</taxon>
        <taxon>Microbacterium</taxon>
    </lineage>
</organism>
<dbReference type="RefSeq" id="WP_344058397.1">
    <property type="nucleotide sequence ID" value="NZ_BAAAOH010000001.1"/>
</dbReference>
<evidence type="ECO:0000313" key="7">
    <source>
        <dbReference type="Proteomes" id="UP001500326"/>
    </source>
</evidence>
<evidence type="ECO:0000256" key="2">
    <source>
        <dbReference type="ARBA" id="ARBA00022692"/>
    </source>
</evidence>
<feature type="transmembrane region" description="Helical" evidence="5">
    <location>
        <begin position="155"/>
        <end position="173"/>
    </location>
</feature>
<name>A0ABP5DBL4_9MICO</name>
<evidence type="ECO:0000256" key="1">
    <source>
        <dbReference type="ARBA" id="ARBA00004127"/>
    </source>
</evidence>
<proteinExistence type="predicted"/>
<keyword evidence="4 5" id="KW-0472">Membrane</keyword>
<dbReference type="Pfam" id="PF01988">
    <property type="entry name" value="VIT1"/>
    <property type="match status" value="1"/>
</dbReference>
<sequence>MPSAATSLWARMIRRVRESSWAIDANDGIIATAGLLQGFAGAGAGDQLLLYASVASMLAGGLSAGGAKWAEVAAEREAQLKIADEERAELEQDPVGELAELAEYWQGRGLAPALAREVAEQLTARDALAAQLDAEHGLEEILAPAAPWWSGFETAVAFMIGAAVPVLITYFAPVAIETWAILVAVVVSLALTSLVAAGLGRLSALRMLVRSLVVGLGTMGVSYLAGSLFF</sequence>
<feature type="transmembrane region" description="Helical" evidence="5">
    <location>
        <begin position="207"/>
        <end position="229"/>
    </location>
</feature>
<keyword evidence="7" id="KW-1185">Reference proteome</keyword>
<gene>
    <name evidence="6" type="ORF">GCM10009777_06090</name>
</gene>
<evidence type="ECO:0000256" key="5">
    <source>
        <dbReference type="SAM" id="Phobius"/>
    </source>
</evidence>
<keyword evidence="3 5" id="KW-1133">Transmembrane helix</keyword>
<comment type="subcellular location">
    <subcellularLocation>
        <location evidence="1">Endomembrane system</location>
        <topology evidence="1">Multi-pass membrane protein</topology>
    </subcellularLocation>
</comment>
<dbReference type="InterPro" id="IPR008217">
    <property type="entry name" value="Ccc1_fam"/>
</dbReference>
<dbReference type="PANTHER" id="PTHR31851">
    <property type="entry name" value="FE(2+)/MN(2+) TRANSPORTER PCL1"/>
    <property type="match status" value="1"/>
</dbReference>